<keyword evidence="1" id="KW-0812">Transmembrane</keyword>
<evidence type="ECO:0000256" key="1">
    <source>
        <dbReference type="SAM" id="Phobius"/>
    </source>
</evidence>
<dbReference type="KEGG" id="fsa:C5Q98_05175"/>
<dbReference type="Proteomes" id="UP000237947">
    <property type="component" value="Chromosome"/>
</dbReference>
<protein>
    <recommendedName>
        <fullName evidence="2">Putative Flagellin Flp1-like domain-containing protein</fullName>
    </recommendedName>
</protein>
<evidence type="ECO:0000313" key="4">
    <source>
        <dbReference type="Proteomes" id="UP000237947"/>
    </source>
</evidence>
<keyword evidence="4" id="KW-1185">Reference proteome</keyword>
<feature type="transmembrane region" description="Helical" evidence="1">
    <location>
        <begin position="20"/>
        <end position="37"/>
    </location>
</feature>
<sequence length="63" mass="7126">MISKYKYYSSIFRSEKGSVVLEVVIVIAIVLALALIFNEQITNFATGLFNRIFDISKLDNVLP</sequence>
<keyword evidence="1" id="KW-1133">Transmembrane helix</keyword>
<feature type="domain" description="Putative Flagellin Flp1-like" evidence="2">
    <location>
        <begin position="12"/>
        <end position="54"/>
    </location>
</feature>
<dbReference type="Pfam" id="PF16982">
    <property type="entry name" value="Flp1_like"/>
    <property type="match status" value="1"/>
</dbReference>
<keyword evidence="1" id="KW-0472">Membrane</keyword>
<dbReference type="InterPro" id="IPR031564">
    <property type="entry name" value="Flp1-like"/>
</dbReference>
<gene>
    <name evidence="3" type="ORF">C5Q98_05175</name>
</gene>
<accession>A0A2S0KNM8</accession>
<evidence type="ECO:0000313" key="3">
    <source>
        <dbReference type="EMBL" id="AVM42640.1"/>
    </source>
</evidence>
<proteinExistence type="predicted"/>
<dbReference type="EMBL" id="CP027226">
    <property type="protein sequence ID" value="AVM42640.1"/>
    <property type="molecule type" value="Genomic_DNA"/>
</dbReference>
<dbReference type="AlphaFoldDB" id="A0A2S0KNM8"/>
<name>A0A2S0KNM8_9FIRM</name>
<reference evidence="4" key="1">
    <citation type="submission" date="2018-02" db="EMBL/GenBank/DDBJ databases">
        <authorList>
            <person name="Holder M.E."/>
            <person name="Ajami N.J."/>
            <person name="Petrosino J.F."/>
        </authorList>
    </citation>
    <scope>NUCLEOTIDE SEQUENCE [LARGE SCALE GENOMIC DNA]</scope>
    <source>
        <strain evidence="4">CCUG 47711</strain>
    </source>
</reference>
<dbReference type="RefSeq" id="WP_106012594.1">
    <property type="nucleotide sequence ID" value="NZ_CP027226.1"/>
</dbReference>
<organism evidence="3 4">
    <name type="scientific">Fastidiosipila sanguinis</name>
    <dbReference type="NCBI Taxonomy" id="236753"/>
    <lineage>
        <taxon>Bacteria</taxon>
        <taxon>Bacillati</taxon>
        <taxon>Bacillota</taxon>
        <taxon>Clostridia</taxon>
        <taxon>Eubacteriales</taxon>
        <taxon>Oscillospiraceae</taxon>
        <taxon>Fastidiosipila</taxon>
    </lineage>
</organism>
<evidence type="ECO:0000259" key="2">
    <source>
        <dbReference type="Pfam" id="PF16982"/>
    </source>
</evidence>